<dbReference type="Gramene" id="HORVU.MOREX.r2.1HG0073090.1">
    <property type="protein sequence ID" value="HORVU.MOREX.r2.1HG0073090.1.CDS.1"/>
    <property type="gene ID" value="HORVU.MOREX.r2.1HG0073090"/>
</dbReference>
<reference evidence="1" key="3">
    <citation type="submission" date="2022-01" db="UniProtKB">
        <authorList>
            <consortium name="EnsemblPlants"/>
        </authorList>
    </citation>
    <scope>IDENTIFICATION</scope>
    <source>
        <strain evidence="1">subsp. vulgare</strain>
    </source>
</reference>
<reference evidence="1" key="2">
    <citation type="submission" date="2020-10" db="EMBL/GenBank/DDBJ databases">
        <authorList>
            <person name="Scholz U."/>
            <person name="Mascher M."/>
            <person name="Fiebig A."/>
        </authorList>
    </citation>
    <scope>NUCLEOTIDE SEQUENCE [LARGE SCALE GENOMIC DNA]</scope>
    <source>
        <strain evidence="1">cv. Morex</strain>
    </source>
</reference>
<name>A0A8I6WJ52_HORVV</name>
<proteinExistence type="predicted"/>
<sequence>MPYLGKSCGLSSTLYAVNQHMAWKWHIYKVYHLALLFHLPRTMPGKEIGYHVFNPWRRVPLDMGSCDLGMV</sequence>
<organism evidence="1 2">
    <name type="scientific">Hordeum vulgare subsp. vulgare</name>
    <name type="common">Domesticated barley</name>
    <dbReference type="NCBI Taxonomy" id="112509"/>
    <lineage>
        <taxon>Eukaryota</taxon>
        <taxon>Viridiplantae</taxon>
        <taxon>Streptophyta</taxon>
        <taxon>Embryophyta</taxon>
        <taxon>Tracheophyta</taxon>
        <taxon>Spermatophyta</taxon>
        <taxon>Magnoliopsida</taxon>
        <taxon>Liliopsida</taxon>
        <taxon>Poales</taxon>
        <taxon>Poaceae</taxon>
        <taxon>BOP clade</taxon>
        <taxon>Pooideae</taxon>
        <taxon>Triticodae</taxon>
        <taxon>Triticeae</taxon>
        <taxon>Hordeinae</taxon>
        <taxon>Hordeum</taxon>
    </lineage>
</organism>
<evidence type="ECO:0000313" key="2">
    <source>
        <dbReference type="Proteomes" id="UP000011116"/>
    </source>
</evidence>
<keyword evidence="2" id="KW-1185">Reference proteome</keyword>
<dbReference type="Proteomes" id="UP000011116">
    <property type="component" value="Chromosome 1H"/>
</dbReference>
<dbReference type="Gramene" id="HORVU.MOREX.r3.1HG0088860.1">
    <property type="protein sequence ID" value="HORVU.MOREX.r3.1HG0088860.1.CDS1"/>
    <property type="gene ID" value="HORVU.MOREX.r3.1HG0088860"/>
</dbReference>
<reference evidence="2" key="1">
    <citation type="journal article" date="2012" name="Nature">
        <title>A physical, genetic and functional sequence assembly of the barley genome.</title>
        <authorList>
            <consortium name="The International Barley Genome Sequencing Consortium"/>
            <person name="Mayer K.F."/>
            <person name="Waugh R."/>
            <person name="Brown J.W."/>
            <person name="Schulman A."/>
            <person name="Langridge P."/>
            <person name="Platzer M."/>
            <person name="Fincher G.B."/>
            <person name="Muehlbauer G.J."/>
            <person name="Sato K."/>
            <person name="Close T.J."/>
            <person name="Wise R.P."/>
            <person name="Stein N."/>
        </authorList>
    </citation>
    <scope>NUCLEOTIDE SEQUENCE [LARGE SCALE GENOMIC DNA]</scope>
    <source>
        <strain evidence="2">cv. Morex</strain>
    </source>
</reference>
<protein>
    <submittedName>
        <fullName evidence="1">Uncharacterized protein</fullName>
    </submittedName>
</protein>
<dbReference type="AlphaFoldDB" id="A0A8I6WJ52"/>
<dbReference type="EnsemblPlants" id="HORVU.MOREX.r3.1HG0088860.1">
    <property type="protein sequence ID" value="HORVU.MOREX.r3.1HG0088860.1.CDS1"/>
    <property type="gene ID" value="HORVU.MOREX.r3.1HG0088860"/>
</dbReference>
<evidence type="ECO:0000313" key="1">
    <source>
        <dbReference type="EnsemblPlants" id="HORVU.MOREX.r3.1HG0088860.1.CDS1"/>
    </source>
</evidence>
<accession>A0A8I6WJ52</accession>